<dbReference type="EMBL" id="JAIXNE010000002">
    <property type="protein sequence ID" value="MCA6075221.1"/>
    <property type="molecule type" value="Genomic_DNA"/>
</dbReference>
<protein>
    <submittedName>
        <fullName evidence="9">Flippase-like domain-containing protein</fullName>
    </submittedName>
</protein>
<feature type="transmembrane region" description="Helical" evidence="6">
    <location>
        <begin position="280"/>
        <end position="304"/>
    </location>
</feature>
<evidence type="ECO:0000313" key="10">
    <source>
        <dbReference type="Proteomes" id="UP001139409"/>
    </source>
</evidence>
<feature type="transmembrane region" description="Helical" evidence="6">
    <location>
        <begin position="155"/>
        <end position="177"/>
    </location>
</feature>
<comment type="caution">
    <text evidence="9">The sequence shown here is derived from an EMBL/GenBank/DDBJ whole genome shotgun (WGS) entry which is preliminary data.</text>
</comment>
<keyword evidence="4 6" id="KW-1133">Transmembrane helix</keyword>
<feature type="transmembrane region" description="Helical" evidence="6">
    <location>
        <begin position="123"/>
        <end position="149"/>
    </location>
</feature>
<dbReference type="RefSeq" id="WP_225698325.1">
    <property type="nucleotide sequence ID" value="NZ_JAIXNE010000002.1"/>
</dbReference>
<organism evidence="9 10">
    <name type="scientific">Fulvivirga sedimenti</name>
    <dbReference type="NCBI Taxonomy" id="2879465"/>
    <lineage>
        <taxon>Bacteria</taxon>
        <taxon>Pseudomonadati</taxon>
        <taxon>Bacteroidota</taxon>
        <taxon>Cytophagia</taxon>
        <taxon>Cytophagales</taxon>
        <taxon>Fulvivirgaceae</taxon>
        <taxon>Fulvivirga</taxon>
    </lineage>
</organism>
<comment type="subcellular location">
    <subcellularLocation>
        <location evidence="1">Cell membrane</location>
        <topology evidence="1">Multi-pass membrane protein</topology>
    </subcellularLocation>
</comment>
<gene>
    <name evidence="7" type="ORF">LDX50_10095</name>
    <name evidence="8" type="ORF">LDX50_16065</name>
    <name evidence="9" type="ORF">LDX50_21785</name>
</gene>
<dbReference type="AlphaFoldDB" id="A0A9X1HTA1"/>
<evidence type="ECO:0000256" key="2">
    <source>
        <dbReference type="ARBA" id="ARBA00022475"/>
    </source>
</evidence>
<feature type="transmembrane region" description="Helical" evidence="6">
    <location>
        <begin position="198"/>
        <end position="216"/>
    </location>
</feature>
<evidence type="ECO:0000256" key="3">
    <source>
        <dbReference type="ARBA" id="ARBA00022692"/>
    </source>
</evidence>
<proteinExistence type="predicted"/>
<sequence length="309" mass="35190">MATKNESRKYYLYLIKSAVFLLILYFIYRKVEEHPEDFQSLQHFLQDRLSVGMLVLLALLIPVNWGLEIVKWRYLVRTKYPISWKASTEGVLSGLAMGFITPHGIGDYFGRLTSIDLKGKSSFIGLIMASRFAQLSVTVCFGMLGVTVILSSAEIAMLLGLFSGVGVAVVVLLKYISSKKRKRYLDFIGRYFEILRSLTIRSYAVIFVLSVFRYMTFAFQMTLAIRVFADQDWWLSFAGTTWILLAKSVIPSFNFLSDLGIREFSGIYFFDNFQVSPVPVIAATLLIWCLNIVLPTLAGAFLMLKIRFK</sequence>
<evidence type="ECO:0000256" key="6">
    <source>
        <dbReference type="SAM" id="Phobius"/>
    </source>
</evidence>
<evidence type="ECO:0000256" key="5">
    <source>
        <dbReference type="ARBA" id="ARBA00023136"/>
    </source>
</evidence>
<evidence type="ECO:0000256" key="4">
    <source>
        <dbReference type="ARBA" id="ARBA00022989"/>
    </source>
</evidence>
<evidence type="ECO:0000313" key="8">
    <source>
        <dbReference type="EMBL" id="MCA6076398.1"/>
    </source>
</evidence>
<dbReference type="GO" id="GO:0005886">
    <property type="term" value="C:plasma membrane"/>
    <property type="evidence" value="ECO:0007669"/>
    <property type="project" value="UniProtKB-SubCell"/>
</dbReference>
<keyword evidence="10" id="KW-1185">Reference proteome</keyword>
<name>A0A9X1HTA1_9BACT</name>
<dbReference type="EMBL" id="JAIXNE010000003">
    <property type="protein sequence ID" value="MCA6076398.1"/>
    <property type="molecule type" value="Genomic_DNA"/>
</dbReference>
<keyword evidence="5 6" id="KW-0472">Membrane</keyword>
<dbReference type="InterPro" id="IPR022791">
    <property type="entry name" value="L-PG_synthase/AglD"/>
</dbReference>
<dbReference type="EMBL" id="JAIXNE010000004">
    <property type="protein sequence ID" value="MCA6077526.1"/>
    <property type="molecule type" value="Genomic_DNA"/>
</dbReference>
<feature type="transmembrane region" description="Helical" evidence="6">
    <location>
        <begin position="10"/>
        <end position="28"/>
    </location>
</feature>
<evidence type="ECO:0000313" key="9">
    <source>
        <dbReference type="EMBL" id="MCA6077526.1"/>
    </source>
</evidence>
<evidence type="ECO:0000313" key="7">
    <source>
        <dbReference type="EMBL" id="MCA6075221.1"/>
    </source>
</evidence>
<accession>A0A9X1HTA1</accession>
<evidence type="ECO:0000256" key="1">
    <source>
        <dbReference type="ARBA" id="ARBA00004651"/>
    </source>
</evidence>
<dbReference type="Proteomes" id="UP001139409">
    <property type="component" value="Unassembled WGS sequence"/>
</dbReference>
<reference evidence="9" key="1">
    <citation type="submission" date="2021-09" db="EMBL/GenBank/DDBJ databases">
        <title>Fulvivirga sp. isolated from coastal sediment.</title>
        <authorList>
            <person name="Yu H."/>
        </authorList>
    </citation>
    <scope>NUCLEOTIDE SEQUENCE</scope>
    <source>
        <strain evidence="9">1062</strain>
    </source>
</reference>
<keyword evidence="2" id="KW-1003">Cell membrane</keyword>
<dbReference type="Pfam" id="PF03706">
    <property type="entry name" value="LPG_synthase_TM"/>
    <property type="match status" value="1"/>
</dbReference>
<keyword evidence="3 6" id="KW-0812">Transmembrane</keyword>
<feature type="transmembrane region" description="Helical" evidence="6">
    <location>
        <begin position="48"/>
        <end position="67"/>
    </location>
</feature>